<dbReference type="EMBL" id="JANSLM010000021">
    <property type="protein sequence ID" value="MDT8843057.1"/>
    <property type="molecule type" value="Genomic_DNA"/>
</dbReference>
<dbReference type="Proteomes" id="UP001246473">
    <property type="component" value="Unassembled WGS sequence"/>
</dbReference>
<proteinExistence type="predicted"/>
<gene>
    <name evidence="1" type="ORF">ParKJ_37090</name>
</gene>
<accession>A0AAP5V0L1</accession>
<protein>
    <submittedName>
        <fullName evidence="1">Uncharacterized protein</fullName>
    </submittedName>
</protein>
<dbReference type="RefSeq" id="WP_315697492.1">
    <property type="nucleotide sequence ID" value="NZ_JANSLM010000021.1"/>
</dbReference>
<organism evidence="1 2">
    <name type="scientific">Paraburkholderia fungorum</name>
    <dbReference type="NCBI Taxonomy" id="134537"/>
    <lineage>
        <taxon>Bacteria</taxon>
        <taxon>Pseudomonadati</taxon>
        <taxon>Pseudomonadota</taxon>
        <taxon>Betaproteobacteria</taxon>
        <taxon>Burkholderiales</taxon>
        <taxon>Burkholderiaceae</taxon>
        <taxon>Paraburkholderia</taxon>
    </lineage>
</organism>
<evidence type="ECO:0000313" key="1">
    <source>
        <dbReference type="EMBL" id="MDT8843057.1"/>
    </source>
</evidence>
<evidence type="ECO:0000313" key="2">
    <source>
        <dbReference type="Proteomes" id="UP001246473"/>
    </source>
</evidence>
<sequence>MLTDSVACYKAIKRYVLRCIGSRHRACVVTAASHLTWRLDALTTTPFCPVAQAVLRWRTKWEGVGVPSHLLVKGDHGFLGILVWLSLFAPVGLPQWSRATDRWVILHIFAQACLDSFDRYLQEAVDATVRSAPVWMPFPVVDFPERSWAVLDGDPERCLVRLLIAPALARRAAQKGELQISGKHFQQHCGNLNRNAAPADRPMVRAGRRRAMNYDGARKSTDPLTIDHKGNIGVTAMVLAVLAASDAA</sequence>
<reference evidence="1" key="1">
    <citation type="submission" date="2022-08" db="EMBL/GenBank/DDBJ databases">
        <authorList>
            <person name="Kim S.-J."/>
        </authorList>
    </citation>
    <scope>NUCLEOTIDE SEQUENCE</scope>
    <source>
        <strain evidence="1">KJ</strain>
    </source>
</reference>
<dbReference type="AlphaFoldDB" id="A0AAP5V0L1"/>
<comment type="caution">
    <text evidence="1">The sequence shown here is derived from an EMBL/GenBank/DDBJ whole genome shotgun (WGS) entry which is preliminary data.</text>
</comment>
<name>A0AAP5V0L1_9BURK</name>